<dbReference type="GO" id="GO:0006352">
    <property type="term" value="P:DNA-templated transcription initiation"/>
    <property type="evidence" value="ECO:0007669"/>
    <property type="project" value="InterPro"/>
</dbReference>
<dbReference type="InterPro" id="IPR039425">
    <property type="entry name" value="RNA_pol_sigma-70-like"/>
</dbReference>
<evidence type="ECO:0000313" key="8">
    <source>
        <dbReference type="Proteomes" id="UP000199310"/>
    </source>
</evidence>
<evidence type="ECO:0000313" key="7">
    <source>
        <dbReference type="EMBL" id="SEW51859.1"/>
    </source>
</evidence>
<dbReference type="NCBIfam" id="TIGR02937">
    <property type="entry name" value="sigma70-ECF"/>
    <property type="match status" value="1"/>
</dbReference>
<evidence type="ECO:0000256" key="4">
    <source>
        <dbReference type="ARBA" id="ARBA00023163"/>
    </source>
</evidence>
<evidence type="ECO:0000256" key="1">
    <source>
        <dbReference type="ARBA" id="ARBA00010641"/>
    </source>
</evidence>
<reference evidence="8" key="1">
    <citation type="submission" date="2016-10" db="EMBL/GenBank/DDBJ databases">
        <authorList>
            <person name="Varghese N."/>
            <person name="Submissions S."/>
        </authorList>
    </citation>
    <scope>NUCLEOTIDE SEQUENCE [LARGE SCALE GENOMIC DNA]</scope>
    <source>
        <strain evidence="8">DSM 3695</strain>
    </source>
</reference>
<dbReference type="RefSeq" id="WP_089898311.1">
    <property type="nucleotide sequence ID" value="NZ_FOJG01000002.1"/>
</dbReference>
<dbReference type="Proteomes" id="UP000199310">
    <property type="component" value="Unassembled WGS sequence"/>
</dbReference>
<dbReference type="EMBL" id="FOJG01000002">
    <property type="protein sequence ID" value="SEW51859.1"/>
    <property type="molecule type" value="Genomic_DNA"/>
</dbReference>
<dbReference type="Pfam" id="PF08281">
    <property type="entry name" value="Sigma70_r4_2"/>
    <property type="match status" value="1"/>
</dbReference>
<organism evidence="7 8">
    <name type="scientific">Chitinophaga arvensicola</name>
    <dbReference type="NCBI Taxonomy" id="29529"/>
    <lineage>
        <taxon>Bacteria</taxon>
        <taxon>Pseudomonadati</taxon>
        <taxon>Bacteroidota</taxon>
        <taxon>Chitinophagia</taxon>
        <taxon>Chitinophagales</taxon>
        <taxon>Chitinophagaceae</taxon>
        <taxon>Chitinophaga</taxon>
    </lineage>
</organism>
<dbReference type="OrthoDB" id="1097528at2"/>
<evidence type="ECO:0000256" key="2">
    <source>
        <dbReference type="ARBA" id="ARBA00023015"/>
    </source>
</evidence>
<keyword evidence="3" id="KW-0731">Sigma factor</keyword>
<dbReference type="InterPro" id="IPR036388">
    <property type="entry name" value="WH-like_DNA-bd_sf"/>
</dbReference>
<evidence type="ECO:0000259" key="5">
    <source>
        <dbReference type="Pfam" id="PF04542"/>
    </source>
</evidence>
<dbReference type="SUPFAM" id="SSF88946">
    <property type="entry name" value="Sigma2 domain of RNA polymerase sigma factors"/>
    <property type="match status" value="1"/>
</dbReference>
<dbReference type="InterPro" id="IPR014284">
    <property type="entry name" value="RNA_pol_sigma-70_dom"/>
</dbReference>
<accession>A0A1I0S7P9</accession>
<dbReference type="Gene3D" id="1.10.10.10">
    <property type="entry name" value="Winged helix-like DNA-binding domain superfamily/Winged helix DNA-binding domain"/>
    <property type="match status" value="1"/>
</dbReference>
<evidence type="ECO:0000259" key="6">
    <source>
        <dbReference type="Pfam" id="PF08281"/>
    </source>
</evidence>
<proteinExistence type="inferred from homology"/>
<dbReference type="Gene3D" id="1.10.1740.10">
    <property type="match status" value="1"/>
</dbReference>
<dbReference type="Pfam" id="PF04542">
    <property type="entry name" value="Sigma70_r2"/>
    <property type="match status" value="1"/>
</dbReference>
<dbReference type="SUPFAM" id="SSF88659">
    <property type="entry name" value="Sigma3 and sigma4 domains of RNA polymerase sigma factors"/>
    <property type="match status" value="1"/>
</dbReference>
<dbReference type="InterPro" id="IPR014327">
    <property type="entry name" value="RNA_pol_sigma70_bacteroid"/>
</dbReference>
<sequence>MKLNRRRDYANLSETDLAQLMVAGEDNAFTEIYSRYWDKLLAIAFQLTRDQVQSEEIVQEVFVSLWDRRKEFIIHSLSGYMATAVRYSVFKSVCRHRRRDQIIRENCELSFNIEEQEEEIFARFLKEYLSKVVEQLPEKCRLVFQYSRNDGMTIPEIANAMNISPKTAEAHLTKALKSIRLHLKDYTPLLIKCMILMNAGKL</sequence>
<feature type="domain" description="RNA polymerase sigma factor 70 region 4 type 2" evidence="6">
    <location>
        <begin position="127"/>
        <end position="178"/>
    </location>
</feature>
<dbReference type="PANTHER" id="PTHR43133">
    <property type="entry name" value="RNA POLYMERASE ECF-TYPE SIGMA FACTO"/>
    <property type="match status" value="1"/>
</dbReference>
<dbReference type="NCBIfam" id="TIGR02985">
    <property type="entry name" value="Sig70_bacteroi1"/>
    <property type="match status" value="1"/>
</dbReference>
<dbReference type="InterPro" id="IPR013249">
    <property type="entry name" value="RNA_pol_sigma70_r4_t2"/>
</dbReference>
<keyword evidence="4" id="KW-0804">Transcription</keyword>
<dbReference type="InterPro" id="IPR013325">
    <property type="entry name" value="RNA_pol_sigma_r2"/>
</dbReference>
<protein>
    <submittedName>
        <fullName evidence="7">RNA polymerase sigma-70 factor, ECF subfamily</fullName>
    </submittedName>
</protein>
<keyword evidence="2" id="KW-0805">Transcription regulation</keyword>
<dbReference type="InterPro" id="IPR013324">
    <property type="entry name" value="RNA_pol_sigma_r3/r4-like"/>
</dbReference>
<gene>
    <name evidence="7" type="ORF">SAMN04488122_4544</name>
</gene>
<comment type="similarity">
    <text evidence="1">Belongs to the sigma-70 factor family. ECF subfamily.</text>
</comment>
<feature type="domain" description="RNA polymerase sigma-70 region 2" evidence="5">
    <location>
        <begin position="33"/>
        <end position="98"/>
    </location>
</feature>
<dbReference type="STRING" id="29529.SAMN04488122_4544"/>
<keyword evidence="8" id="KW-1185">Reference proteome</keyword>
<dbReference type="AlphaFoldDB" id="A0A1I0S7P9"/>
<dbReference type="InterPro" id="IPR007627">
    <property type="entry name" value="RNA_pol_sigma70_r2"/>
</dbReference>
<dbReference type="GO" id="GO:0003677">
    <property type="term" value="F:DNA binding"/>
    <property type="evidence" value="ECO:0007669"/>
    <property type="project" value="InterPro"/>
</dbReference>
<evidence type="ECO:0000256" key="3">
    <source>
        <dbReference type="ARBA" id="ARBA00023082"/>
    </source>
</evidence>
<dbReference type="GO" id="GO:0016987">
    <property type="term" value="F:sigma factor activity"/>
    <property type="evidence" value="ECO:0007669"/>
    <property type="project" value="UniProtKB-KW"/>
</dbReference>
<name>A0A1I0S7P9_9BACT</name>
<dbReference type="PANTHER" id="PTHR43133:SF46">
    <property type="entry name" value="RNA POLYMERASE SIGMA-70 FACTOR ECF SUBFAMILY"/>
    <property type="match status" value="1"/>
</dbReference>